<comment type="caution">
    <text evidence="1">The sequence shown here is derived from an EMBL/GenBank/DDBJ whole genome shotgun (WGS) entry which is preliminary data.</text>
</comment>
<evidence type="ECO:0000313" key="1">
    <source>
        <dbReference type="EMBL" id="MBB6133822.1"/>
    </source>
</evidence>
<name>A0A7W9WZQ8_9BURK</name>
<dbReference type="Gene3D" id="3.40.50.300">
    <property type="entry name" value="P-loop containing nucleotide triphosphate hydrolases"/>
    <property type="match status" value="1"/>
</dbReference>
<proteinExistence type="predicted"/>
<accession>A0A7W9WZQ8</accession>
<dbReference type="AlphaFoldDB" id="A0A7W9WZQ8"/>
<dbReference type="InterPro" id="IPR027417">
    <property type="entry name" value="P-loop_NTPase"/>
</dbReference>
<evidence type="ECO:0000313" key="2">
    <source>
        <dbReference type="Proteomes" id="UP000540787"/>
    </source>
</evidence>
<gene>
    <name evidence="1" type="ORF">HD842_001964</name>
</gene>
<dbReference type="EMBL" id="JACHBX010000002">
    <property type="protein sequence ID" value="MBB6133822.1"/>
    <property type="molecule type" value="Genomic_DNA"/>
</dbReference>
<dbReference type="SUPFAM" id="SSF52540">
    <property type="entry name" value="P-loop containing nucleoside triphosphate hydrolases"/>
    <property type="match status" value="1"/>
</dbReference>
<reference evidence="1 2" key="1">
    <citation type="submission" date="2020-08" db="EMBL/GenBank/DDBJ databases">
        <title>The Agave Microbiome: Exploring the role of microbial communities in plant adaptations to desert environments.</title>
        <authorList>
            <person name="Partida-Martinez L.P."/>
        </authorList>
    </citation>
    <scope>NUCLEOTIDE SEQUENCE [LARGE SCALE GENOMIC DNA]</scope>
    <source>
        <strain evidence="1 2">AT3.2</strain>
    </source>
</reference>
<dbReference type="Proteomes" id="UP000540787">
    <property type="component" value="Unassembled WGS sequence"/>
</dbReference>
<organism evidence="1 2">
    <name type="scientific">Massilia aurea</name>
    <dbReference type="NCBI Taxonomy" id="373040"/>
    <lineage>
        <taxon>Bacteria</taxon>
        <taxon>Pseudomonadati</taxon>
        <taxon>Pseudomonadota</taxon>
        <taxon>Betaproteobacteria</taxon>
        <taxon>Burkholderiales</taxon>
        <taxon>Oxalobacteraceae</taxon>
        <taxon>Telluria group</taxon>
        <taxon>Massilia</taxon>
    </lineage>
</organism>
<evidence type="ECO:0008006" key="3">
    <source>
        <dbReference type="Google" id="ProtNLM"/>
    </source>
</evidence>
<sequence length="309" mass="35405">MTIKHVFIVGVAKCGTTALSEWMVVNGLAEDRVPGEKEPYLYANDEPHAARSRKASLPLLDASAGYAFDPATVQRLPQHDTRLVLCLRNGFERMWSFYKMFKLDSLGGDQARDYFSSYQSEHSGTGRAPREASTFSKTVIRICQAYFPRRLHLIVEGYARHELEHLRTHTFMQRIEYELAFYLSRKQFPFFSILSNSFYYTPLRTLLERYLPSDLSVICVSRLDDADARRRFVDAVFEKSVDTPPVPVVFSSTEIAIDEARPDFNDRSFDTLRACLRYDLVQARGLIATTRLGDSLLDHAELDRYLAAT</sequence>
<dbReference type="RefSeq" id="WP_183553877.1">
    <property type="nucleotide sequence ID" value="NZ_JACHBX010000002.1"/>
</dbReference>
<keyword evidence="2" id="KW-1185">Reference proteome</keyword>
<protein>
    <recommendedName>
        <fullName evidence="3">Sulfotransferase domain-containing protein</fullName>
    </recommendedName>
</protein>